<comment type="caution">
    <text evidence="2">The sequence shown here is derived from an EMBL/GenBank/DDBJ whole genome shotgun (WGS) entry which is preliminary data.</text>
</comment>
<keyword evidence="1" id="KW-0472">Membrane</keyword>
<dbReference type="OrthoDB" id="5360259at2"/>
<keyword evidence="3" id="KW-1185">Reference proteome</keyword>
<dbReference type="Proteomes" id="UP000005709">
    <property type="component" value="Unassembled WGS sequence"/>
</dbReference>
<protein>
    <submittedName>
        <fullName evidence="2">Uncharacterized protein</fullName>
    </submittedName>
</protein>
<evidence type="ECO:0000313" key="3">
    <source>
        <dbReference type="Proteomes" id="UP000005709"/>
    </source>
</evidence>
<accession>C8PE88</accession>
<gene>
    <name evidence="2" type="ORF">CAMGR0001_2437</name>
</gene>
<evidence type="ECO:0000313" key="2">
    <source>
        <dbReference type="EMBL" id="EEV18961.1"/>
    </source>
</evidence>
<keyword evidence="1" id="KW-0812">Transmembrane</keyword>
<proteinExistence type="predicted"/>
<evidence type="ECO:0000256" key="1">
    <source>
        <dbReference type="SAM" id="Phobius"/>
    </source>
</evidence>
<dbReference type="eggNOG" id="ENOG50318KV">
    <property type="taxonomic scope" value="Bacteria"/>
</dbReference>
<keyword evidence="1" id="KW-1133">Transmembrane helix</keyword>
<organism evidence="2 3">
    <name type="scientific">Campylobacter gracilis RM3268</name>
    <dbReference type="NCBI Taxonomy" id="553220"/>
    <lineage>
        <taxon>Bacteria</taxon>
        <taxon>Pseudomonadati</taxon>
        <taxon>Campylobacterota</taxon>
        <taxon>Epsilonproteobacteria</taxon>
        <taxon>Campylobacterales</taxon>
        <taxon>Campylobacteraceae</taxon>
        <taxon>Campylobacter</taxon>
    </lineage>
</organism>
<name>C8PE88_9BACT</name>
<dbReference type="RefSeq" id="WP_005869253.1">
    <property type="nucleotide sequence ID" value="NZ_ACYG01000005.1"/>
</dbReference>
<feature type="transmembrane region" description="Helical" evidence="1">
    <location>
        <begin position="7"/>
        <end position="31"/>
    </location>
</feature>
<sequence length="225" mass="25568">MAKALKIIIAAALGLFFCVKVLPILAIVLYFKFFFVDNDAIELDKVPPMQNYEQNREKFLDLLAFAGRNFPKNLRVTIQSTYGDEYIWIDLDGNETKFYSNSIFRDNAPGIGEGLKLIGWDKKTFGELKSKLAAINARTIVLNRSGDNRVPWASITYSYMEHFADSYEFYAPDSPKLAKLHAKGCSKKFESDGVVFLDAIEISDYRVLCKSDDDNKSVLIKESDR</sequence>
<reference evidence="2 3" key="1">
    <citation type="submission" date="2009-07" db="EMBL/GenBank/DDBJ databases">
        <authorList>
            <person name="Madupu R."/>
            <person name="Sebastian Y."/>
            <person name="Durkin A.S."/>
            <person name="Torralba M."/>
            <person name="Methe B."/>
            <person name="Sutton G.G."/>
            <person name="Strausberg R.L."/>
            <person name="Nelson K.E."/>
        </authorList>
    </citation>
    <scope>NUCLEOTIDE SEQUENCE [LARGE SCALE GENOMIC DNA]</scope>
    <source>
        <strain evidence="2 3">RM3268</strain>
    </source>
</reference>
<dbReference type="EMBL" id="ACYG01000005">
    <property type="protein sequence ID" value="EEV18961.1"/>
    <property type="molecule type" value="Genomic_DNA"/>
</dbReference>
<dbReference type="AlphaFoldDB" id="C8PE88"/>